<feature type="region of interest" description="Disordered" evidence="1">
    <location>
        <begin position="1"/>
        <end position="33"/>
    </location>
</feature>
<organism evidence="2 3">
    <name type="scientific">Polymorphospora rubra</name>
    <dbReference type="NCBI Taxonomy" id="338584"/>
    <lineage>
        <taxon>Bacteria</taxon>
        <taxon>Bacillati</taxon>
        <taxon>Actinomycetota</taxon>
        <taxon>Actinomycetes</taxon>
        <taxon>Micromonosporales</taxon>
        <taxon>Micromonosporaceae</taxon>
        <taxon>Polymorphospora</taxon>
    </lineage>
</organism>
<keyword evidence="3" id="KW-1185">Reference proteome</keyword>
<accession>A0A810MX68</accession>
<evidence type="ECO:0000313" key="2">
    <source>
        <dbReference type="EMBL" id="BCJ65094.1"/>
    </source>
</evidence>
<protein>
    <submittedName>
        <fullName evidence="2">Uncharacterized protein</fullName>
    </submittedName>
</protein>
<gene>
    <name evidence="2" type="ORF">Prubr_21150</name>
</gene>
<name>A0A810MX68_9ACTN</name>
<evidence type="ECO:0000256" key="1">
    <source>
        <dbReference type="SAM" id="MobiDB-lite"/>
    </source>
</evidence>
<dbReference type="EMBL" id="AP023359">
    <property type="protein sequence ID" value="BCJ65094.1"/>
    <property type="molecule type" value="Genomic_DNA"/>
</dbReference>
<sequence length="66" mass="7434">MLVAISDQSQSDPRAELFDPDEDCSTHEPIGGDPEGRCGLVQRCTLRCHIRYLDGEDQDNDWLVNT</sequence>
<reference evidence="2" key="1">
    <citation type="submission" date="2020-08" db="EMBL/GenBank/DDBJ databases">
        <title>Whole genome shotgun sequence of Polymorphospora rubra NBRC 101157.</title>
        <authorList>
            <person name="Komaki H."/>
            <person name="Tamura T."/>
        </authorList>
    </citation>
    <scope>NUCLEOTIDE SEQUENCE</scope>
    <source>
        <strain evidence="2">NBRC 101157</strain>
    </source>
</reference>
<feature type="compositionally biased region" description="Polar residues" evidence="1">
    <location>
        <begin position="1"/>
        <end position="12"/>
    </location>
</feature>
<evidence type="ECO:0000313" key="3">
    <source>
        <dbReference type="Proteomes" id="UP000680866"/>
    </source>
</evidence>
<dbReference type="AlphaFoldDB" id="A0A810MX68"/>
<proteinExistence type="predicted"/>
<dbReference type="KEGG" id="pry:Prubr_21150"/>
<dbReference type="Proteomes" id="UP000680866">
    <property type="component" value="Chromosome"/>
</dbReference>